<protein>
    <submittedName>
        <fullName evidence="1">Cadmium-translocating P-type ATPase</fullName>
    </submittedName>
</protein>
<evidence type="ECO:0000313" key="1">
    <source>
        <dbReference type="EMBL" id="KPY93914.1"/>
    </source>
</evidence>
<reference evidence="1 2" key="1">
    <citation type="submission" date="2015-09" db="EMBL/GenBank/DDBJ databases">
        <title>Genome announcement of multiple Pseudomonas syringae strains.</title>
        <authorList>
            <person name="Thakur S."/>
            <person name="Wang P.W."/>
            <person name="Gong Y."/>
            <person name="Weir B.S."/>
            <person name="Guttman D.S."/>
        </authorList>
    </citation>
    <scope>NUCLEOTIDE SEQUENCE [LARGE SCALE GENOMIC DNA]</scope>
    <source>
        <strain evidence="1 2">ICMP16929</strain>
    </source>
</reference>
<proteinExistence type="predicted"/>
<name>A0A0Q0BKR7_PSESX</name>
<comment type="caution">
    <text evidence="1">The sequence shown here is derived from an EMBL/GenBank/DDBJ whole genome shotgun (WGS) entry which is preliminary data.</text>
</comment>
<gene>
    <name evidence="1" type="ORF">ALO94_201237</name>
</gene>
<dbReference type="Proteomes" id="UP000050384">
    <property type="component" value="Unassembled WGS sequence"/>
</dbReference>
<organism evidence="1 2">
    <name type="scientific">Pseudomonas syringae pv. spinaceae</name>
    <dbReference type="NCBI Taxonomy" id="264459"/>
    <lineage>
        <taxon>Bacteria</taxon>
        <taxon>Pseudomonadati</taxon>
        <taxon>Pseudomonadota</taxon>
        <taxon>Gammaproteobacteria</taxon>
        <taxon>Pseudomonadales</taxon>
        <taxon>Pseudomonadaceae</taxon>
        <taxon>Pseudomonas</taxon>
        <taxon>Pseudomonas syringae</taxon>
    </lineage>
</organism>
<sequence>MLVIVENRDVALFDQCFLDLKALRCLDVFQVDATEGDGDTLDGVDERLRAFGIDFDIENVDTGETLEQNPFTFHNRLGGQWAQIAEAENRGAIGNNCYQVAFAGVLVSQLGVTGNFTHGFSNARAVGQSQVTSGCGRLGEFDAQLPRTRIGMVFERGSFQI</sequence>
<evidence type="ECO:0000313" key="2">
    <source>
        <dbReference type="Proteomes" id="UP000050384"/>
    </source>
</evidence>
<dbReference type="EMBL" id="LJRI01000655">
    <property type="protein sequence ID" value="KPY93914.1"/>
    <property type="molecule type" value="Genomic_DNA"/>
</dbReference>
<accession>A0A0Q0BKR7</accession>
<dbReference type="AlphaFoldDB" id="A0A0Q0BKR7"/>